<reference evidence="2" key="1">
    <citation type="submission" date="2020-10" db="EMBL/GenBank/DDBJ databases">
        <authorList>
            <person name="Han B."/>
            <person name="Lu T."/>
            <person name="Zhao Q."/>
            <person name="Huang X."/>
            <person name="Zhao Y."/>
        </authorList>
    </citation>
    <scope>NUCLEOTIDE SEQUENCE</scope>
</reference>
<accession>A0A811MS02</accession>
<organism evidence="2 3">
    <name type="scientific">Miscanthus lutarioriparius</name>
    <dbReference type="NCBI Taxonomy" id="422564"/>
    <lineage>
        <taxon>Eukaryota</taxon>
        <taxon>Viridiplantae</taxon>
        <taxon>Streptophyta</taxon>
        <taxon>Embryophyta</taxon>
        <taxon>Tracheophyta</taxon>
        <taxon>Spermatophyta</taxon>
        <taxon>Magnoliopsida</taxon>
        <taxon>Liliopsida</taxon>
        <taxon>Poales</taxon>
        <taxon>Poaceae</taxon>
        <taxon>PACMAD clade</taxon>
        <taxon>Panicoideae</taxon>
        <taxon>Andropogonodae</taxon>
        <taxon>Andropogoneae</taxon>
        <taxon>Saccharinae</taxon>
        <taxon>Miscanthus</taxon>
    </lineage>
</organism>
<dbReference type="Proteomes" id="UP000604825">
    <property type="component" value="Unassembled WGS sequence"/>
</dbReference>
<dbReference type="Pfam" id="PF20241">
    <property type="entry name" value="DUF6598"/>
    <property type="match status" value="1"/>
</dbReference>
<dbReference type="EMBL" id="CAJGYO010000002">
    <property type="protein sequence ID" value="CAD6211810.1"/>
    <property type="molecule type" value="Genomic_DNA"/>
</dbReference>
<evidence type="ECO:0000259" key="1">
    <source>
        <dbReference type="Pfam" id="PF20241"/>
    </source>
</evidence>
<protein>
    <recommendedName>
        <fullName evidence="1">DUF6598 domain-containing protein</fullName>
    </recommendedName>
</protein>
<proteinExistence type="predicted"/>
<comment type="caution">
    <text evidence="2">The sequence shown here is derived from an EMBL/GenBank/DDBJ whole genome shotgun (WGS) entry which is preliminary data.</text>
</comment>
<dbReference type="AlphaFoldDB" id="A0A811MS02"/>
<dbReference type="InterPro" id="IPR046533">
    <property type="entry name" value="DUF6598"/>
</dbReference>
<dbReference type="PANTHER" id="PTHR33065">
    <property type="entry name" value="OS07G0486400 PROTEIN"/>
    <property type="match status" value="1"/>
</dbReference>
<name>A0A811MS02_9POAL</name>
<sequence>MAAAAGRARNWNWDSLKRGPNKTRCRYRVICPAPLPAAAGCALSVPGFFILSSLDEEEYIAEEKLWETLLGVNPYYWTGNTDKASESNRNLVEVALKIKDNYNRYMDDHFNKIEELNITLDVGDTFDYVRIHPRSPSPRCFYWWHGMFWMTNTNPKLLQFFSLRFAGDFSHGQTMCVYGFMAVHDDVDQLRNYIFNLTRDHAQEITPDSPDLRLIPPARGISATYNVMVEYSLKVKSNGSDASEKDDELIDGCFEVKRTPCSDIQLRNVRLFSSLGPIDVRFAILRYAVEATIDIEVKRAIARYNLSTVTASTCGYEDEIMLYDSSAPCPLAALNYGSSSLVAVASAVVAVELGYDLKLRIGIATGEELSFHDLFFTAQKHNTTEELIVIDSIFEVAVKVTWSTMGKRFHPFFHNNRSLLGENPDGPCLN</sequence>
<dbReference type="PANTHER" id="PTHR33065:SF145">
    <property type="entry name" value="OS05G0506400 PROTEIN"/>
    <property type="match status" value="1"/>
</dbReference>
<evidence type="ECO:0000313" key="2">
    <source>
        <dbReference type="EMBL" id="CAD6211810.1"/>
    </source>
</evidence>
<gene>
    <name evidence="2" type="ORF">NCGR_LOCUS7710</name>
</gene>
<keyword evidence="3" id="KW-1185">Reference proteome</keyword>
<dbReference type="OrthoDB" id="691194at2759"/>
<feature type="domain" description="DUF6598" evidence="1">
    <location>
        <begin position="157"/>
        <end position="391"/>
    </location>
</feature>
<evidence type="ECO:0000313" key="3">
    <source>
        <dbReference type="Proteomes" id="UP000604825"/>
    </source>
</evidence>